<evidence type="ECO:0000313" key="3">
    <source>
        <dbReference type="Proteomes" id="UP000265419"/>
    </source>
</evidence>
<name>A0A399JE18_9MICC</name>
<reference evidence="2 3" key="1">
    <citation type="submission" date="2018-07" db="EMBL/GenBank/DDBJ databases">
        <title>Arthrobacter sp. nov., isolated from raw cow's milk with high bacterial count.</title>
        <authorList>
            <person name="Hahne J."/>
            <person name="Isele D."/>
            <person name="Lipski A."/>
        </authorList>
    </citation>
    <scope>NUCLEOTIDE SEQUENCE [LARGE SCALE GENOMIC DNA]</scope>
    <source>
        <strain evidence="2 3">JZ R-35</strain>
    </source>
</reference>
<proteinExistence type="predicted"/>
<evidence type="ECO:0000313" key="2">
    <source>
        <dbReference type="EMBL" id="RII43805.1"/>
    </source>
</evidence>
<dbReference type="EMBL" id="QQXK01000001">
    <property type="protein sequence ID" value="RII43805.1"/>
    <property type="molecule type" value="Genomic_DNA"/>
</dbReference>
<protein>
    <submittedName>
        <fullName evidence="2">Uncharacterized protein</fullName>
    </submittedName>
</protein>
<comment type="caution">
    <text evidence="2">The sequence shown here is derived from an EMBL/GenBank/DDBJ whole genome shotgun (WGS) entry which is preliminary data.</text>
</comment>
<organism evidence="2 3">
    <name type="scientific">Galactobacter valiniphilus</name>
    <dbReference type="NCBI Taxonomy" id="2676122"/>
    <lineage>
        <taxon>Bacteria</taxon>
        <taxon>Bacillati</taxon>
        <taxon>Actinomycetota</taxon>
        <taxon>Actinomycetes</taxon>
        <taxon>Micrococcales</taxon>
        <taxon>Micrococcaceae</taxon>
        <taxon>Galactobacter</taxon>
    </lineage>
</organism>
<keyword evidence="1" id="KW-0472">Membrane</keyword>
<dbReference type="Proteomes" id="UP000265419">
    <property type="component" value="Unassembled WGS sequence"/>
</dbReference>
<feature type="transmembrane region" description="Helical" evidence="1">
    <location>
        <begin position="24"/>
        <end position="45"/>
    </location>
</feature>
<sequence length="59" mass="6319">MLKALLIGFVVAFALTFNQVLDNGFLLLVPALALAYAGFLAAVALRRRGRAMPQAEARS</sequence>
<evidence type="ECO:0000256" key="1">
    <source>
        <dbReference type="SAM" id="Phobius"/>
    </source>
</evidence>
<keyword evidence="1" id="KW-1133">Transmembrane helix</keyword>
<keyword evidence="3" id="KW-1185">Reference proteome</keyword>
<keyword evidence="1" id="KW-0812">Transmembrane</keyword>
<dbReference type="AlphaFoldDB" id="A0A399JE18"/>
<accession>A0A399JE18</accession>
<gene>
    <name evidence="2" type="ORF">DWB68_00830</name>
</gene>